<dbReference type="AlphaFoldDB" id="A0A1I4W1G9"/>
<feature type="chain" id="PRO_5011745092" description="CarboxypepD_reg-like domain-containing protein" evidence="1">
    <location>
        <begin position="19"/>
        <end position="275"/>
    </location>
</feature>
<reference evidence="3" key="1">
    <citation type="submission" date="2016-10" db="EMBL/GenBank/DDBJ databases">
        <authorList>
            <person name="Varghese N."/>
            <person name="Submissions S."/>
        </authorList>
    </citation>
    <scope>NUCLEOTIDE SEQUENCE [LARGE SCALE GENOMIC DNA]</scope>
    <source>
        <strain evidence="3">XJ109</strain>
    </source>
</reference>
<organism evidence="2 3">
    <name type="scientific">Algoriella xinjiangensis</name>
    <dbReference type="NCBI Taxonomy" id="684065"/>
    <lineage>
        <taxon>Bacteria</taxon>
        <taxon>Pseudomonadati</taxon>
        <taxon>Bacteroidota</taxon>
        <taxon>Flavobacteriia</taxon>
        <taxon>Flavobacteriales</taxon>
        <taxon>Weeksellaceae</taxon>
        <taxon>Algoriella</taxon>
    </lineage>
</organism>
<name>A0A1I4W1G9_9FLAO</name>
<feature type="signal peptide" evidence="1">
    <location>
        <begin position="1"/>
        <end position="18"/>
    </location>
</feature>
<dbReference type="SUPFAM" id="SSF49464">
    <property type="entry name" value="Carboxypeptidase regulatory domain-like"/>
    <property type="match status" value="1"/>
</dbReference>
<evidence type="ECO:0000256" key="1">
    <source>
        <dbReference type="SAM" id="SignalP"/>
    </source>
</evidence>
<evidence type="ECO:0000313" key="3">
    <source>
        <dbReference type="Proteomes" id="UP000199149"/>
    </source>
</evidence>
<sequence>MKPFLTFTILLFAQFIFAQEKWVQGNIIIDDSEENAEGVYVTNTRTNHTTITNFAGIFFIQAKENDTLKMQSDWYENRSIILKPNLYKKPVIVVHLAVQTIQLNTAFIGPKLTGILEKDVKNGRKVDVITKLYKDLGVNPDLKPIKDTSALSAGFLSGDITLTRLDIGRIFDVVSGKAKQRKALIDYETKYDKITKIKNYFGENYFTNDLKIPSFKIRDFIDNALTNTGNNIQLNDVNYFKLLQILSSYSKIYLEFLYGEKPNTTKVQVRDTIDD</sequence>
<evidence type="ECO:0008006" key="4">
    <source>
        <dbReference type="Google" id="ProtNLM"/>
    </source>
</evidence>
<dbReference type="Proteomes" id="UP000199149">
    <property type="component" value="Unassembled WGS sequence"/>
</dbReference>
<keyword evidence="1" id="KW-0732">Signal</keyword>
<gene>
    <name evidence="2" type="ORF">SAMN05421738_10679</name>
</gene>
<evidence type="ECO:0000313" key="2">
    <source>
        <dbReference type="EMBL" id="SFN07086.1"/>
    </source>
</evidence>
<protein>
    <recommendedName>
        <fullName evidence="4">CarboxypepD_reg-like domain-containing protein</fullName>
    </recommendedName>
</protein>
<dbReference type="EMBL" id="FOUZ01000006">
    <property type="protein sequence ID" value="SFN07086.1"/>
    <property type="molecule type" value="Genomic_DNA"/>
</dbReference>
<dbReference type="RefSeq" id="WP_245752070.1">
    <property type="nucleotide sequence ID" value="NZ_FOUZ01000006.1"/>
</dbReference>
<keyword evidence="3" id="KW-1185">Reference proteome</keyword>
<dbReference type="InterPro" id="IPR008969">
    <property type="entry name" value="CarboxyPept-like_regulatory"/>
</dbReference>
<accession>A0A1I4W1G9</accession>
<dbReference type="STRING" id="684065.SAMN05421738_10679"/>
<proteinExistence type="predicted"/>